<feature type="transmembrane region" description="Helical" evidence="6">
    <location>
        <begin position="445"/>
        <end position="465"/>
    </location>
</feature>
<dbReference type="Proteomes" id="UP000237347">
    <property type="component" value="Unassembled WGS sequence"/>
</dbReference>
<keyword evidence="8" id="KW-1185">Reference proteome</keyword>
<dbReference type="InterPro" id="IPR036259">
    <property type="entry name" value="MFS_trans_sf"/>
</dbReference>
<feature type="transmembrane region" description="Helical" evidence="6">
    <location>
        <begin position="191"/>
        <end position="215"/>
    </location>
</feature>
<evidence type="ECO:0000256" key="4">
    <source>
        <dbReference type="ARBA" id="ARBA00022989"/>
    </source>
</evidence>
<dbReference type="Pfam" id="PF00854">
    <property type="entry name" value="PTR2"/>
    <property type="match status" value="1"/>
</dbReference>
<comment type="subcellular location">
    <subcellularLocation>
        <location evidence="1">Membrane</location>
        <topology evidence="1">Multi-pass membrane protein</topology>
    </subcellularLocation>
</comment>
<evidence type="ECO:0000256" key="6">
    <source>
        <dbReference type="SAM" id="Phobius"/>
    </source>
</evidence>
<feature type="transmembrane region" description="Helical" evidence="6">
    <location>
        <begin position="404"/>
        <end position="424"/>
    </location>
</feature>
<evidence type="ECO:0000256" key="5">
    <source>
        <dbReference type="ARBA" id="ARBA00023136"/>
    </source>
</evidence>
<protein>
    <submittedName>
        <fullName evidence="7">Protein nrt1/ ptr family 4.5</fullName>
    </submittedName>
</protein>
<dbReference type="AlphaFoldDB" id="A0AAW0JR14"/>
<proteinExistence type="inferred from homology"/>
<evidence type="ECO:0000256" key="2">
    <source>
        <dbReference type="ARBA" id="ARBA00005982"/>
    </source>
</evidence>
<feature type="transmembrane region" description="Helical" evidence="6">
    <location>
        <begin position="235"/>
        <end position="259"/>
    </location>
</feature>
<dbReference type="GO" id="GO:0022857">
    <property type="term" value="F:transmembrane transporter activity"/>
    <property type="evidence" value="ECO:0007669"/>
    <property type="project" value="InterPro"/>
</dbReference>
<feature type="transmembrane region" description="Helical" evidence="6">
    <location>
        <begin position="265"/>
        <end position="284"/>
    </location>
</feature>
<feature type="transmembrane region" description="Helical" evidence="6">
    <location>
        <begin position="363"/>
        <end position="384"/>
    </location>
</feature>
<dbReference type="Gene3D" id="1.20.1250.20">
    <property type="entry name" value="MFS general substrate transporter like domains"/>
    <property type="match status" value="1"/>
</dbReference>
<name>A0AAW0JR14_QUESU</name>
<sequence length="612" mass="67828">MECLEIGVDGLEISLTPILSLSLTPILNLSQIGGSVGVSMLVRIFSGGGGGWLVWWLVGICRDVKTQPKKEKRLGGNRAALFVYATEGLENMAFITIAVSLVTYFYGYMNFSLTKSATTLTNFLGTAFMLTLVGGFICDTYLSRFKTCVLFISMELLGYALLAVQAHFPHLRPIPCKGHMNKCEAANSSQTAILFTGLYLVALGTSGVKAALPALGADQFNDEKNPKEVAQLSSFFNWFLLSLTIGAILGVTILVWITTNQGWEWGFGICFVAVLFSLIFVCMGKSLYRNNKPMGSPLLRILQEFHEIHDKEARTHDEILQRTEQFRFLDRAAIIRSTNDAITSTTQGPWTLCTMTQVEETKILIRMLPIIFSTVFMNTCLAQLQTFTIQQSTTMNPNLFGFKVPGPSIPVIPLLFIFVLIPLYDRIFVPLARKITGVPTGIRHLQRIGIGLVLSAVSMAVAGVVETHRKSLSYKHNMVDSLEPLPMSLFWLGFQYAIFGAADMFSLVGLLEFFYAESSTGMKSLSTAISWCSVAFGYFLSTVVVEVVNKVSGGWLANNNINRDKLNYFYWLLSVLSVVNFGFYLVCASWYKYKNVEVKQGDAEGKVEMAMA</sequence>
<feature type="transmembrane region" description="Helical" evidence="6">
    <location>
        <begin position="528"/>
        <end position="548"/>
    </location>
</feature>
<feature type="transmembrane region" description="Helical" evidence="6">
    <location>
        <begin position="81"/>
        <end position="107"/>
    </location>
</feature>
<gene>
    <name evidence="7" type="primary">NPF4.5_0</name>
    <name evidence="7" type="ORF">CFP56_030086</name>
</gene>
<keyword evidence="5 6" id="KW-0472">Membrane</keyword>
<comment type="similarity">
    <text evidence="2">Belongs to the major facilitator superfamily. Proton-dependent oligopeptide transporter (POT/PTR) (TC 2.A.17) family.</text>
</comment>
<evidence type="ECO:0000256" key="3">
    <source>
        <dbReference type="ARBA" id="ARBA00022692"/>
    </source>
</evidence>
<reference evidence="7 8" key="1">
    <citation type="journal article" date="2018" name="Sci. Data">
        <title>The draft genome sequence of cork oak.</title>
        <authorList>
            <person name="Ramos A.M."/>
            <person name="Usie A."/>
            <person name="Barbosa P."/>
            <person name="Barros P.M."/>
            <person name="Capote T."/>
            <person name="Chaves I."/>
            <person name="Simoes F."/>
            <person name="Abreu I."/>
            <person name="Carrasquinho I."/>
            <person name="Faro C."/>
            <person name="Guimaraes J.B."/>
            <person name="Mendonca D."/>
            <person name="Nobrega F."/>
            <person name="Rodrigues L."/>
            <person name="Saibo N.J.M."/>
            <person name="Varela M.C."/>
            <person name="Egas C."/>
            <person name="Matos J."/>
            <person name="Miguel C.M."/>
            <person name="Oliveira M.M."/>
            <person name="Ricardo C.P."/>
            <person name="Goncalves S."/>
        </authorList>
    </citation>
    <scope>NUCLEOTIDE SEQUENCE [LARGE SCALE GENOMIC DNA]</scope>
    <source>
        <strain evidence="8">cv. HL8</strain>
    </source>
</reference>
<feature type="transmembrane region" description="Helical" evidence="6">
    <location>
        <begin position="149"/>
        <end position="171"/>
    </location>
</feature>
<keyword evidence="4 6" id="KW-1133">Transmembrane helix</keyword>
<dbReference type="SUPFAM" id="SSF103473">
    <property type="entry name" value="MFS general substrate transporter"/>
    <property type="match status" value="1"/>
</dbReference>
<evidence type="ECO:0000313" key="8">
    <source>
        <dbReference type="Proteomes" id="UP000237347"/>
    </source>
</evidence>
<feature type="transmembrane region" description="Helical" evidence="6">
    <location>
        <begin position="119"/>
        <end position="142"/>
    </location>
</feature>
<comment type="caution">
    <text evidence="7">The sequence shown here is derived from an EMBL/GenBank/DDBJ whole genome shotgun (WGS) entry which is preliminary data.</text>
</comment>
<evidence type="ECO:0000313" key="7">
    <source>
        <dbReference type="EMBL" id="KAK7828596.1"/>
    </source>
</evidence>
<accession>A0AAW0JR14</accession>
<organism evidence="7 8">
    <name type="scientific">Quercus suber</name>
    <name type="common">Cork oak</name>
    <dbReference type="NCBI Taxonomy" id="58331"/>
    <lineage>
        <taxon>Eukaryota</taxon>
        <taxon>Viridiplantae</taxon>
        <taxon>Streptophyta</taxon>
        <taxon>Embryophyta</taxon>
        <taxon>Tracheophyta</taxon>
        <taxon>Spermatophyta</taxon>
        <taxon>Magnoliopsida</taxon>
        <taxon>eudicotyledons</taxon>
        <taxon>Gunneridae</taxon>
        <taxon>Pentapetalae</taxon>
        <taxon>rosids</taxon>
        <taxon>fabids</taxon>
        <taxon>Fagales</taxon>
        <taxon>Fagaceae</taxon>
        <taxon>Quercus</taxon>
    </lineage>
</organism>
<dbReference type="EMBL" id="PKMF04000500">
    <property type="protein sequence ID" value="KAK7828596.1"/>
    <property type="molecule type" value="Genomic_DNA"/>
</dbReference>
<feature type="transmembrane region" description="Helical" evidence="6">
    <location>
        <begin position="494"/>
        <end position="516"/>
    </location>
</feature>
<evidence type="ECO:0000256" key="1">
    <source>
        <dbReference type="ARBA" id="ARBA00004141"/>
    </source>
</evidence>
<feature type="transmembrane region" description="Helical" evidence="6">
    <location>
        <begin position="40"/>
        <end position="60"/>
    </location>
</feature>
<feature type="transmembrane region" description="Helical" evidence="6">
    <location>
        <begin position="568"/>
        <end position="591"/>
    </location>
</feature>
<dbReference type="GO" id="GO:0016020">
    <property type="term" value="C:membrane"/>
    <property type="evidence" value="ECO:0007669"/>
    <property type="project" value="UniProtKB-SubCell"/>
</dbReference>
<keyword evidence="3 6" id="KW-0812">Transmembrane</keyword>
<dbReference type="PANTHER" id="PTHR11654">
    <property type="entry name" value="OLIGOPEPTIDE TRANSPORTER-RELATED"/>
    <property type="match status" value="1"/>
</dbReference>
<dbReference type="InterPro" id="IPR000109">
    <property type="entry name" value="POT_fam"/>
</dbReference>